<feature type="region of interest" description="Disordered" evidence="1">
    <location>
        <begin position="235"/>
        <end position="256"/>
    </location>
</feature>
<protein>
    <recommendedName>
        <fullName evidence="6">Electron transporter</fullName>
    </recommendedName>
</protein>
<dbReference type="PANTHER" id="PTHR23054:SF18">
    <property type="entry name" value="TERNARY COMPLEX FACTOR MIP1, LEUCINE-ZIPPER"/>
    <property type="match status" value="1"/>
</dbReference>
<feature type="region of interest" description="Disordered" evidence="1">
    <location>
        <begin position="195"/>
        <end position="217"/>
    </location>
</feature>
<dbReference type="Proteomes" id="UP001497444">
    <property type="component" value="Chromosome 4"/>
</dbReference>
<feature type="domain" description="DUF547" evidence="2">
    <location>
        <begin position="449"/>
        <end position="582"/>
    </location>
</feature>
<gene>
    <name evidence="4" type="ORF">CSSPJE1EN1_LOCUS17801</name>
</gene>
<dbReference type="InterPro" id="IPR025757">
    <property type="entry name" value="MIP1_Leuzipper"/>
</dbReference>
<evidence type="ECO:0000313" key="4">
    <source>
        <dbReference type="EMBL" id="CAK9272323.1"/>
    </source>
</evidence>
<evidence type="ECO:0000256" key="1">
    <source>
        <dbReference type="SAM" id="MobiDB-lite"/>
    </source>
</evidence>
<feature type="compositionally biased region" description="Low complexity" evidence="1">
    <location>
        <begin position="200"/>
        <end position="215"/>
    </location>
</feature>
<evidence type="ECO:0008006" key="6">
    <source>
        <dbReference type="Google" id="ProtNLM"/>
    </source>
</evidence>
<dbReference type="PANTHER" id="PTHR23054">
    <property type="entry name" value="TERNARY COMPLEX FACTOR MIP1, LEUCINE-ZIPPER-RELATED"/>
    <property type="match status" value="1"/>
</dbReference>
<feature type="compositionally biased region" description="Low complexity" evidence="1">
    <location>
        <begin position="345"/>
        <end position="357"/>
    </location>
</feature>
<feature type="region of interest" description="Disordered" evidence="1">
    <location>
        <begin position="345"/>
        <end position="372"/>
    </location>
</feature>
<dbReference type="Pfam" id="PF04784">
    <property type="entry name" value="DUF547"/>
    <property type="match status" value="1"/>
</dbReference>
<dbReference type="EMBL" id="OZ020099">
    <property type="protein sequence ID" value="CAK9272323.1"/>
    <property type="molecule type" value="Genomic_DNA"/>
</dbReference>
<organism evidence="4 5">
    <name type="scientific">Sphagnum jensenii</name>
    <dbReference type="NCBI Taxonomy" id="128206"/>
    <lineage>
        <taxon>Eukaryota</taxon>
        <taxon>Viridiplantae</taxon>
        <taxon>Streptophyta</taxon>
        <taxon>Embryophyta</taxon>
        <taxon>Bryophyta</taxon>
        <taxon>Sphagnophytina</taxon>
        <taxon>Sphagnopsida</taxon>
        <taxon>Sphagnales</taxon>
        <taxon>Sphagnaceae</taxon>
        <taxon>Sphagnum</taxon>
    </lineage>
</organism>
<proteinExistence type="predicted"/>
<dbReference type="InterPro" id="IPR006869">
    <property type="entry name" value="DUF547"/>
</dbReference>
<feature type="compositionally biased region" description="Polar residues" evidence="1">
    <location>
        <begin position="358"/>
        <end position="372"/>
    </location>
</feature>
<reference evidence="4" key="1">
    <citation type="submission" date="2024-02" db="EMBL/GenBank/DDBJ databases">
        <authorList>
            <consortium name="ELIXIR-Norway"/>
            <consortium name="Elixir Norway"/>
        </authorList>
    </citation>
    <scope>NUCLEOTIDE SEQUENCE</scope>
</reference>
<evidence type="ECO:0000259" key="3">
    <source>
        <dbReference type="Pfam" id="PF14389"/>
    </source>
</evidence>
<dbReference type="Pfam" id="PF14389">
    <property type="entry name" value="Lzipper-MIP1"/>
    <property type="match status" value="1"/>
</dbReference>
<feature type="region of interest" description="Disordered" evidence="1">
    <location>
        <begin position="298"/>
        <end position="321"/>
    </location>
</feature>
<keyword evidence="5" id="KW-1185">Reference proteome</keyword>
<accession>A0ABP0X393</accession>
<evidence type="ECO:0000259" key="2">
    <source>
        <dbReference type="Pfam" id="PF04784"/>
    </source>
</evidence>
<evidence type="ECO:0000313" key="5">
    <source>
        <dbReference type="Proteomes" id="UP001497444"/>
    </source>
</evidence>
<name>A0ABP0X393_9BRYO</name>
<feature type="domain" description="Ternary complex factor MIP1 leucine-zipper" evidence="3">
    <location>
        <begin position="107"/>
        <end position="189"/>
    </location>
</feature>
<sequence length="673" mass="75626">MKGMMGRRTKWRKDHLAEDWSIEIPMSRGTTTAEDDATAFTSLDSEELGCGHCRSLSAPDEESGPASWDFSPQASLNQTLKESLRQWRLKIKRKGSEENKKQQLVDDRRTALEKDVAQLQTLLDGEKTLRVGLERALQEASDPPTPRLVSPEVLAPQAHDLITEIISLQKQVSHLEQHVLSLYRKVFDQRLSTRHHNRSSDFSSSLQSPPSSYHVSRFKAEQRLETQVPQQLLLCPPSSSPQHHCHDDGSIVVPTTQGFKRPHSAIISAADQSKTQQVGSFLNTSFYCIDKGQPQQAGGVKPAHVYSSSSSPPSSKTPNELSEELVRCMAAIYCKLADPPLPELSPFSPGSSSSDSLATTHGSSHEFSNSNDSWSPLWRTDNTSCEMINGCVFPDPYSVKDVGSEDVGPYSSMVEVPWICVDKDRLTYAAARKNFGPMLKELEKVDPGQMTHEQKLAFWINVYNALMMHAYLVYGIPRNRLKRLSLLQKAAYKVGPFSINAQTIEHSILGCRSNRPSQWLQALLNPTTKFKVGDERRAYALQSPEPAVCFALCCGGYSDPVVRVYTAQNVQLELGVAKREFLQASVGIRDNKVILPKILEWYSRELVIDSAVLLEWVRRQKVSGKLEAQIRQCIKNQKSHRSPAHCLQWMPYNFGFRYIFVHDLVRRSSPFDS</sequence>